<dbReference type="Proteomes" id="UP000504637">
    <property type="component" value="Unplaced"/>
</dbReference>
<dbReference type="GeneID" id="54366829"/>
<sequence>MQIERLEQTGQYPGLGSEGCGTMPDLYPGDAFPIMQLLHHLHSVNVPSDVVSVARHNRYDLTNLILDLDMPGAVAVFSRFIDLFEPRVLSRIETVDFRSRYFHALLSVKSPGIMAFPQGEWTIMCPCSAHPRTVTFQMCEWQFAALERRQIFGRGFHEGLLKELVRASRRNTAFDVTAYKGIADGLGKLCFNLMQMPAPFMFTSKCQVCTWHMQQGERPAGESESNSNDLVLGSDSDRGTGPKGPIGKRHLSSTWELQIAPPMTMQPAPPGHEWMAQHQHQHQHQPQQQWNDVGYLPETFYQTAPPLPTGGWTDMHGNFHPAPIPPFVGNFVLHSSSSSSATGGFPGMF</sequence>
<reference evidence="3" key="1">
    <citation type="submission" date="2020-01" db="EMBL/GenBank/DDBJ databases">
        <authorList>
            <consortium name="DOE Joint Genome Institute"/>
            <person name="Haridas S."/>
            <person name="Albert R."/>
            <person name="Binder M."/>
            <person name="Bloem J."/>
            <person name="Labutti K."/>
            <person name="Salamov A."/>
            <person name="Andreopoulos B."/>
            <person name="Baker S.E."/>
            <person name="Barry K."/>
            <person name="Bills G."/>
            <person name="Bluhm B.H."/>
            <person name="Cannon C."/>
            <person name="Castanera R."/>
            <person name="Culley D.E."/>
            <person name="Daum C."/>
            <person name="Ezra D."/>
            <person name="Gonzalez J.B."/>
            <person name="Henrissat B."/>
            <person name="Kuo A."/>
            <person name="Liang C."/>
            <person name="Lipzen A."/>
            <person name="Lutzoni F."/>
            <person name="Magnuson J."/>
            <person name="Mondo S."/>
            <person name="Nolan M."/>
            <person name="Ohm R."/>
            <person name="Pangilinan J."/>
            <person name="Park H.-J."/>
            <person name="Ramirez L."/>
            <person name="Alfaro M."/>
            <person name="Sun H."/>
            <person name="Tritt A."/>
            <person name="Yoshinaga Y."/>
            <person name="Zwiers L.-H."/>
            <person name="Turgeon B.G."/>
            <person name="Goodwin S.B."/>
            <person name="Spatafora J.W."/>
            <person name="Crous P.W."/>
            <person name="Grigoriev I.V."/>
        </authorList>
    </citation>
    <scope>NUCLEOTIDE SEQUENCE</scope>
    <source>
        <strain evidence="3">CBS 342.82</strain>
    </source>
</reference>
<reference evidence="3" key="3">
    <citation type="submission" date="2025-08" db="UniProtKB">
        <authorList>
            <consortium name="RefSeq"/>
        </authorList>
    </citation>
    <scope>IDENTIFICATION</scope>
    <source>
        <strain evidence="3">CBS 342.82</strain>
    </source>
</reference>
<name>A0A6J3LSA5_9PEZI</name>
<evidence type="ECO:0000313" key="2">
    <source>
        <dbReference type="Proteomes" id="UP000504637"/>
    </source>
</evidence>
<protein>
    <submittedName>
        <fullName evidence="3">Uncharacterized protein</fullName>
    </submittedName>
</protein>
<evidence type="ECO:0000313" key="3">
    <source>
        <dbReference type="RefSeq" id="XP_033455549.1"/>
    </source>
</evidence>
<reference evidence="3" key="2">
    <citation type="submission" date="2020-04" db="EMBL/GenBank/DDBJ databases">
        <authorList>
            <consortium name="NCBI Genome Project"/>
        </authorList>
    </citation>
    <scope>NUCLEOTIDE SEQUENCE</scope>
    <source>
        <strain evidence="3">CBS 342.82</strain>
    </source>
</reference>
<organism evidence="3">
    <name type="scientific">Dissoconium aciculare CBS 342.82</name>
    <dbReference type="NCBI Taxonomy" id="1314786"/>
    <lineage>
        <taxon>Eukaryota</taxon>
        <taxon>Fungi</taxon>
        <taxon>Dikarya</taxon>
        <taxon>Ascomycota</taxon>
        <taxon>Pezizomycotina</taxon>
        <taxon>Dothideomycetes</taxon>
        <taxon>Dothideomycetidae</taxon>
        <taxon>Mycosphaerellales</taxon>
        <taxon>Dissoconiaceae</taxon>
        <taxon>Dissoconium</taxon>
    </lineage>
</organism>
<evidence type="ECO:0000256" key="1">
    <source>
        <dbReference type="SAM" id="MobiDB-lite"/>
    </source>
</evidence>
<keyword evidence="2" id="KW-1185">Reference proteome</keyword>
<proteinExistence type="predicted"/>
<dbReference type="RefSeq" id="XP_033455549.1">
    <property type="nucleotide sequence ID" value="XM_033609028.1"/>
</dbReference>
<gene>
    <name evidence="3" type="ORF">K489DRAFT_90530</name>
</gene>
<feature type="region of interest" description="Disordered" evidence="1">
    <location>
        <begin position="217"/>
        <end position="249"/>
    </location>
</feature>
<accession>A0A6J3LSA5</accession>
<dbReference type="AlphaFoldDB" id="A0A6J3LSA5"/>